<dbReference type="RefSeq" id="WP_309928190.1">
    <property type="nucleotide sequence ID" value="NZ_JAVDQZ010000004.1"/>
</dbReference>
<accession>A0AAE3Y0L3</accession>
<proteinExistence type="predicted"/>
<sequence length="55" mass="6186">MSGPFHDDEIADISMECPGCDEPVKYEEWEIIDGLEGACQCPLCGYLAREDELFD</sequence>
<reference evidence="1" key="1">
    <citation type="submission" date="2023-07" db="EMBL/GenBank/DDBJ databases">
        <title>Sorghum-associated microbial communities from plants grown in Nebraska, USA.</title>
        <authorList>
            <person name="Schachtman D."/>
        </authorList>
    </citation>
    <scope>NUCLEOTIDE SEQUENCE</scope>
    <source>
        <strain evidence="1">DS2114</strain>
    </source>
</reference>
<dbReference type="Proteomes" id="UP001184828">
    <property type="component" value="Unassembled WGS sequence"/>
</dbReference>
<evidence type="ECO:0000313" key="2">
    <source>
        <dbReference type="Proteomes" id="UP001184828"/>
    </source>
</evidence>
<dbReference type="AlphaFoldDB" id="A0AAE3Y0L3"/>
<comment type="caution">
    <text evidence="1">The sequence shown here is derived from an EMBL/GenBank/DDBJ whole genome shotgun (WGS) entry which is preliminary data.</text>
</comment>
<dbReference type="EMBL" id="JAVDQZ010000004">
    <property type="protein sequence ID" value="MDR6427146.1"/>
    <property type="molecule type" value="Genomic_DNA"/>
</dbReference>
<protein>
    <submittedName>
        <fullName evidence="1">Uncharacterized protein</fullName>
    </submittedName>
</protein>
<evidence type="ECO:0000313" key="1">
    <source>
        <dbReference type="EMBL" id="MDR6427146.1"/>
    </source>
</evidence>
<organism evidence="1 2">
    <name type="scientific">Variovorax paradoxus</name>
    <dbReference type="NCBI Taxonomy" id="34073"/>
    <lineage>
        <taxon>Bacteria</taxon>
        <taxon>Pseudomonadati</taxon>
        <taxon>Pseudomonadota</taxon>
        <taxon>Betaproteobacteria</taxon>
        <taxon>Burkholderiales</taxon>
        <taxon>Comamonadaceae</taxon>
        <taxon>Variovorax</taxon>
    </lineage>
</organism>
<gene>
    <name evidence="1" type="ORF">J2738_003284</name>
</gene>
<name>A0AAE3Y0L3_VARPD</name>